<sequence>MIQYIIIRLLNFVMWVFFAIVAIPFGVFMLLNKWFPVFSHDLGFWFWSVFGIVTIVAYVVLWKPLLWIIGIFQLLGGAGQ</sequence>
<keyword evidence="1" id="KW-1133">Transmembrane helix</keyword>
<evidence type="ECO:0000313" key="2">
    <source>
        <dbReference type="EMBL" id="MBF2708699.1"/>
    </source>
</evidence>
<name>A0A930UC60_9FLAO</name>
<dbReference type="Proteomes" id="UP000646211">
    <property type="component" value="Unassembled WGS sequence"/>
</dbReference>
<keyword evidence="1" id="KW-0472">Membrane</keyword>
<keyword evidence="1" id="KW-0812">Transmembrane</keyword>
<keyword evidence="3" id="KW-1185">Reference proteome</keyword>
<accession>A0A930UC60</accession>
<dbReference type="AlphaFoldDB" id="A0A930UC60"/>
<proteinExistence type="predicted"/>
<organism evidence="2 3">
    <name type="scientific">Flavobacterium soyangense</name>
    <dbReference type="NCBI Taxonomy" id="2023265"/>
    <lineage>
        <taxon>Bacteria</taxon>
        <taxon>Pseudomonadati</taxon>
        <taxon>Bacteroidota</taxon>
        <taxon>Flavobacteriia</taxon>
        <taxon>Flavobacteriales</taxon>
        <taxon>Flavobacteriaceae</taxon>
        <taxon>Flavobacterium</taxon>
    </lineage>
</organism>
<comment type="caution">
    <text evidence="2">The sequence shown here is derived from an EMBL/GenBank/DDBJ whole genome shotgun (WGS) entry which is preliminary data.</text>
</comment>
<evidence type="ECO:0000313" key="3">
    <source>
        <dbReference type="Proteomes" id="UP000646211"/>
    </source>
</evidence>
<dbReference type="EMBL" id="JADHEC010000017">
    <property type="protein sequence ID" value="MBF2708699.1"/>
    <property type="molecule type" value="Genomic_DNA"/>
</dbReference>
<feature type="transmembrane region" description="Helical" evidence="1">
    <location>
        <begin position="12"/>
        <end position="32"/>
    </location>
</feature>
<feature type="transmembrane region" description="Helical" evidence="1">
    <location>
        <begin position="44"/>
        <end position="62"/>
    </location>
</feature>
<protein>
    <submittedName>
        <fullName evidence="2">Uncharacterized protein</fullName>
    </submittedName>
</protein>
<reference evidence="2" key="1">
    <citation type="submission" date="2020-11" db="EMBL/GenBank/DDBJ databases">
        <title>Genome of Flavobacterium soyangense.</title>
        <authorList>
            <person name="Liu Q."/>
            <person name="Xin Y.-H."/>
        </authorList>
    </citation>
    <scope>NUCLEOTIDE SEQUENCE</scope>
    <source>
        <strain evidence="2">CGMCC 1.13493</strain>
    </source>
</reference>
<dbReference type="RefSeq" id="WP_194311951.1">
    <property type="nucleotide sequence ID" value="NZ_JADHEC010000017.1"/>
</dbReference>
<gene>
    <name evidence="2" type="ORF">IR213_08870</name>
</gene>
<evidence type="ECO:0000256" key="1">
    <source>
        <dbReference type="SAM" id="Phobius"/>
    </source>
</evidence>